<feature type="non-terminal residue" evidence="1">
    <location>
        <position position="279"/>
    </location>
</feature>
<reference evidence="1" key="1">
    <citation type="submission" date="2018-11" db="EMBL/GenBank/DDBJ databases">
        <authorList>
            <consortium name="Pathogen Informatics"/>
        </authorList>
    </citation>
    <scope>NUCLEOTIDE SEQUENCE</scope>
</reference>
<evidence type="ECO:0000313" key="1">
    <source>
        <dbReference type="EMBL" id="VEL28619.1"/>
    </source>
</evidence>
<gene>
    <name evidence="1" type="ORF">PXEA_LOCUS22059</name>
</gene>
<accession>A0A448X5L1</accession>
<name>A0A448X5L1_9PLAT</name>
<dbReference type="EMBL" id="CAAALY010096416">
    <property type="protein sequence ID" value="VEL28619.1"/>
    <property type="molecule type" value="Genomic_DNA"/>
</dbReference>
<sequence>MDLLELSRCRDSLSLDHPYVKRYDSSLELGDVFYICSEPIKKPDGSVCSSDDVWIDVDSDVHRRPCYVAPQRSLEHLLLGPSWMNSAESLKKKLTARLAKIYLEDIVHCSKCIELCLSIHSSLLQTLSGPLLSIYTEGLSELWHRHKLNGFVGRLNSLTCDRGTISRFPYKKFIHRVTNHSDDGTILSLQSGTSPLQRHTLGSHARTIGAPALGLGSLYSPFYLFGGPSSSNSNLAGVTGAGSRSRLSGSSDFFSSLSNFPCGPPPTLVLVSYPNATGV</sequence>
<proteinExistence type="predicted"/>
<dbReference type="Proteomes" id="UP000784294">
    <property type="component" value="Unassembled WGS sequence"/>
</dbReference>
<protein>
    <submittedName>
        <fullName evidence="1">Uncharacterized protein</fullName>
    </submittedName>
</protein>
<keyword evidence="2" id="KW-1185">Reference proteome</keyword>
<evidence type="ECO:0000313" key="2">
    <source>
        <dbReference type="Proteomes" id="UP000784294"/>
    </source>
</evidence>
<organism evidence="1 2">
    <name type="scientific">Protopolystoma xenopodis</name>
    <dbReference type="NCBI Taxonomy" id="117903"/>
    <lineage>
        <taxon>Eukaryota</taxon>
        <taxon>Metazoa</taxon>
        <taxon>Spiralia</taxon>
        <taxon>Lophotrochozoa</taxon>
        <taxon>Platyhelminthes</taxon>
        <taxon>Monogenea</taxon>
        <taxon>Polyopisthocotylea</taxon>
        <taxon>Polystomatidea</taxon>
        <taxon>Polystomatidae</taxon>
        <taxon>Protopolystoma</taxon>
    </lineage>
</organism>
<dbReference type="AlphaFoldDB" id="A0A448X5L1"/>
<comment type="caution">
    <text evidence="1">The sequence shown here is derived from an EMBL/GenBank/DDBJ whole genome shotgun (WGS) entry which is preliminary data.</text>
</comment>